<dbReference type="EMBL" id="BARS01040640">
    <property type="protein sequence ID" value="GAG37908.1"/>
    <property type="molecule type" value="Genomic_DNA"/>
</dbReference>
<sequence length="253" mass="26980">TFDPPTAAFERWDSSVSVSIAGVSFGADFVLVPGMSGFTLSASGVAGTCNLGAILNLNLDADGDPITGNCVCFTSIHFDFDFSFACIELVDVNIDFSDSGFDGISFAVKGLVVPNIPWLTLDAKVTFDDGVTGKVVSVTPSLSFGAFDCITLYGALLGTFPEITGFNVYGAKLAYTWNGITFTDVTVFDYPAYYVTSDLSIDDEGEYWEALQLKFDSDACCGGIFDFSVTTFFAKDSAILFDWGESVVAFSMG</sequence>
<feature type="non-terminal residue" evidence="1">
    <location>
        <position position="1"/>
    </location>
</feature>
<proteinExistence type="predicted"/>
<dbReference type="AlphaFoldDB" id="X0XMM7"/>
<feature type="non-terminal residue" evidence="1">
    <location>
        <position position="253"/>
    </location>
</feature>
<gene>
    <name evidence="1" type="ORF">S01H1_61916</name>
</gene>
<name>X0XMM7_9ZZZZ</name>
<reference evidence="1" key="1">
    <citation type="journal article" date="2014" name="Front. Microbiol.">
        <title>High frequency of phylogenetically diverse reductive dehalogenase-homologous genes in deep subseafloor sedimentary metagenomes.</title>
        <authorList>
            <person name="Kawai M."/>
            <person name="Futagami T."/>
            <person name="Toyoda A."/>
            <person name="Takaki Y."/>
            <person name="Nishi S."/>
            <person name="Hori S."/>
            <person name="Arai W."/>
            <person name="Tsubouchi T."/>
            <person name="Morono Y."/>
            <person name="Uchiyama I."/>
            <person name="Ito T."/>
            <person name="Fujiyama A."/>
            <person name="Inagaki F."/>
            <person name="Takami H."/>
        </authorList>
    </citation>
    <scope>NUCLEOTIDE SEQUENCE</scope>
    <source>
        <strain evidence="1">Expedition CK06-06</strain>
    </source>
</reference>
<evidence type="ECO:0000313" key="1">
    <source>
        <dbReference type="EMBL" id="GAG37908.1"/>
    </source>
</evidence>
<accession>X0XMM7</accession>
<protein>
    <submittedName>
        <fullName evidence="1">Uncharacterized protein</fullName>
    </submittedName>
</protein>
<organism evidence="1">
    <name type="scientific">marine sediment metagenome</name>
    <dbReference type="NCBI Taxonomy" id="412755"/>
    <lineage>
        <taxon>unclassified sequences</taxon>
        <taxon>metagenomes</taxon>
        <taxon>ecological metagenomes</taxon>
    </lineage>
</organism>
<comment type="caution">
    <text evidence="1">The sequence shown here is derived from an EMBL/GenBank/DDBJ whole genome shotgun (WGS) entry which is preliminary data.</text>
</comment>